<dbReference type="EMBL" id="LAZR01009476">
    <property type="protein sequence ID" value="KKM72419.1"/>
    <property type="molecule type" value="Genomic_DNA"/>
</dbReference>
<feature type="non-terminal residue" evidence="1">
    <location>
        <position position="62"/>
    </location>
</feature>
<reference evidence="1" key="1">
    <citation type="journal article" date="2015" name="Nature">
        <title>Complex archaea that bridge the gap between prokaryotes and eukaryotes.</title>
        <authorList>
            <person name="Spang A."/>
            <person name="Saw J.H."/>
            <person name="Jorgensen S.L."/>
            <person name="Zaremba-Niedzwiedzka K."/>
            <person name="Martijn J."/>
            <person name="Lind A.E."/>
            <person name="van Eijk R."/>
            <person name="Schleper C."/>
            <person name="Guy L."/>
            <person name="Ettema T.J."/>
        </authorList>
    </citation>
    <scope>NUCLEOTIDE SEQUENCE</scope>
</reference>
<proteinExistence type="predicted"/>
<organism evidence="1">
    <name type="scientific">marine sediment metagenome</name>
    <dbReference type="NCBI Taxonomy" id="412755"/>
    <lineage>
        <taxon>unclassified sequences</taxon>
        <taxon>metagenomes</taxon>
        <taxon>ecological metagenomes</taxon>
    </lineage>
</organism>
<accession>A0A0F9JR97</accession>
<evidence type="ECO:0000313" key="1">
    <source>
        <dbReference type="EMBL" id="KKM72419.1"/>
    </source>
</evidence>
<sequence>MDFMLSDTEIAAAVGFPHAYGPSGRAIRDAQARKIREWLAGTCPHLPFTWRRQCDKCWAEFS</sequence>
<protein>
    <submittedName>
        <fullName evidence="1">Uncharacterized protein</fullName>
    </submittedName>
</protein>
<name>A0A0F9JR97_9ZZZZ</name>
<dbReference type="AlphaFoldDB" id="A0A0F9JR97"/>
<comment type="caution">
    <text evidence="1">The sequence shown here is derived from an EMBL/GenBank/DDBJ whole genome shotgun (WGS) entry which is preliminary data.</text>
</comment>
<gene>
    <name evidence="1" type="ORF">LCGC14_1420770</name>
</gene>